<evidence type="ECO:0000313" key="6">
    <source>
        <dbReference type="Proteomes" id="UP000663852"/>
    </source>
</evidence>
<keyword evidence="2" id="KW-1133">Transmembrane helix</keyword>
<reference evidence="3" key="1">
    <citation type="submission" date="2021-02" db="EMBL/GenBank/DDBJ databases">
        <authorList>
            <person name="Nowell W R."/>
        </authorList>
    </citation>
    <scope>NUCLEOTIDE SEQUENCE</scope>
</reference>
<dbReference type="EMBL" id="CAJNOR010006793">
    <property type="protein sequence ID" value="CAF1603695.1"/>
    <property type="molecule type" value="Genomic_DNA"/>
</dbReference>
<keyword evidence="2" id="KW-0472">Membrane</keyword>
<feature type="region of interest" description="Disordered" evidence="1">
    <location>
        <begin position="245"/>
        <end position="280"/>
    </location>
</feature>
<organism evidence="3 6">
    <name type="scientific">Adineta ricciae</name>
    <name type="common">Rotifer</name>
    <dbReference type="NCBI Taxonomy" id="249248"/>
    <lineage>
        <taxon>Eukaryota</taxon>
        <taxon>Metazoa</taxon>
        <taxon>Spiralia</taxon>
        <taxon>Gnathifera</taxon>
        <taxon>Rotifera</taxon>
        <taxon>Eurotatoria</taxon>
        <taxon>Bdelloidea</taxon>
        <taxon>Adinetida</taxon>
        <taxon>Adinetidae</taxon>
        <taxon>Adineta</taxon>
    </lineage>
</organism>
<feature type="region of interest" description="Disordered" evidence="1">
    <location>
        <begin position="65"/>
        <end position="106"/>
    </location>
</feature>
<feature type="compositionally biased region" description="Polar residues" evidence="1">
    <location>
        <begin position="65"/>
        <end position="99"/>
    </location>
</feature>
<feature type="region of interest" description="Disordered" evidence="1">
    <location>
        <begin position="190"/>
        <end position="220"/>
    </location>
</feature>
<dbReference type="AlphaFoldDB" id="A0A814E0L0"/>
<evidence type="ECO:0000256" key="1">
    <source>
        <dbReference type="SAM" id="MobiDB-lite"/>
    </source>
</evidence>
<proteinExistence type="predicted"/>
<evidence type="ECO:0000313" key="3">
    <source>
        <dbReference type="EMBL" id="CAF0962160.1"/>
    </source>
</evidence>
<evidence type="ECO:0000313" key="4">
    <source>
        <dbReference type="EMBL" id="CAF1603695.1"/>
    </source>
</evidence>
<evidence type="ECO:0000256" key="2">
    <source>
        <dbReference type="SAM" id="Phobius"/>
    </source>
</evidence>
<dbReference type="OrthoDB" id="10036232at2759"/>
<gene>
    <name evidence="3" type="ORF">EDS130_LOCUS12908</name>
    <name evidence="4" type="ORF">XAT740_LOCUS48010</name>
</gene>
<feature type="compositionally biased region" description="Polar residues" evidence="1">
    <location>
        <begin position="190"/>
        <end position="201"/>
    </location>
</feature>
<comment type="caution">
    <text evidence="3">The sequence shown here is derived from an EMBL/GenBank/DDBJ whole genome shotgun (WGS) entry which is preliminary data.</text>
</comment>
<sequence length="319" mass="36446">MVFTAPAVHYSALATQPPDLKLSKSQHSIRYATNVRFRLSRILQRWLYNDHSSRAPLEEHIHLSENTSPVSQTEGKGNPNNNNSEHKTNAQQESTNSIRSFIEPEERVPFTEPYTSMLLKDDKSLRTELSVYRRQCNSSERDTEQTKRRNSVEPRHSSNRAITCATISSTSSSIENCIGFQYASRKNSLTNGPCTRSQQGTRLRRLHSKPKIRSNSNLNKNPLISSSIAHRIELLKQAMHNQELDFQQPKSSSDEFSSSPSAINKTNKQTQTNSEVHHIHHHHIHSSSMFSIEWRTYLSLIATIILVILLFMQFVAINL</sequence>
<feature type="compositionally biased region" description="Polar residues" evidence="1">
    <location>
        <begin position="262"/>
        <end position="274"/>
    </location>
</feature>
<dbReference type="EMBL" id="CAJNOJ010000050">
    <property type="protein sequence ID" value="CAF0962160.1"/>
    <property type="molecule type" value="Genomic_DNA"/>
</dbReference>
<feature type="transmembrane region" description="Helical" evidence="2">
    <location>
        <begin position="297"/>
        <end position="317"/>
    </location>
</feature>
<keyword evidence="2" id="KW-0812">Transmembrane</keyword>
<dbReference type="Proteomes" id="UP000663828">
    <property type="component" value="Unassembled WGS sequence"/>
</dbReference>
<evidence type="ECO:0000313" key="5">
    <source>
        <dbReference type="Proteomes" id="UP000663828"/>
    </source>
</evidence>
<protein>
    <submittedName>
        <fullName evidence="3">Uncharacterized protein</fullName>
    </submittedName>
</protein>
<accession>A0A814E0L0</accession>
<keyword evidence="5" id="KW-1185">Reference proteome</keyword>
<feature type="region of interest" description="Disordered" evidence="1">
    <location>
        <begin position="135"/>
        <end position="159"/>
    </location>
</feature>
<name>A0A814E0L0_ADIRI</name>
<dbReference type="Proteomes" id="UP000663852">
    <property type="component" value="Unassembled WGS sequence"/>
</dbReference>
<feature type="compositionally biased region" description="Basic and acidic residues" evidence="1">
    <location>
        <begin position="139"/>
        <end position="156"/>
    </location>
</feature>
<feature type="compositionally biased region" description="Basic residues" evidence="1">
    <location>
        <begin position="202"/>
        <end position="212"/>
    </location>
</feature>